<proteinExistence type="predicted"/>
<dbReference type="Pfam" id="PF00176">
    <property type="entry name" value="SNF2-rel_dom"/>
    <property type="match status" value="1"/>
</dbReference>
<dbReference type="EMBL" id="LR796236">
    <property type="protein sequence ID" value="CAB4129533.1"/>
    <property type="molecule type" value="Genomic_DNA"/>
</dbReference>
<dbReference type="InterPro" id="IPR000330">
    <property type="entry name" value="SNF2_N"/>
</dbReference>
<accession>A0A6J5L876</accession>
<protein>
    <submittedName>
        <fullName evidence="4">HepA Superfamily II DNA/RNA helicases, SNF2 family</fullName>
    </submittedName>
</protein>
<keyword evidence="4" id="KW-0547">Nucleotide-binding</keyword>
<dbReference type="GO" id="GO:0004386">
    <property type="term" value="F:helicase activity"/>
    <property type="evidence" value="ECO:0007669"/>
    <property type="project" value="UniProtKB-KW"/>
</dbReference>
<dbReference type="CDD" id="cd17919">
    <property type="entry name" value="DEXHc_Snf"/>
    <property type="match status" value="1"/>
</dbReference>
<evidence type="ECO:0000259" key="3">
    <source>
        <dbReference type="PROSITE" id="PS51194"/>
    </source>
</evidence>
<keyword evidence="1" id="KW-0378">Hydrolase</keyword>
<feature type="domain" description="Helicase ATP-binding" evidence="2">
    <location>
        <begin position="15"/>
        <end position="183"/>
    </location>
</feature>
<dbReference type="InterPro" id="IPR027417">
    <property type="entry name" value="P-loop_NTPase"/>
</dbReference>
<evidence type="ECO:0000259" key="2">
    <source>
        <dbReference type="PROSITE" id="PS51192"/>
    </source>
</evidence>
<reference evidence="4" key="1">
    <citation type="submission" date="2020-04" db="EMBL/GenBank/DDBJ databases">
        <authorList>
            <person name="Chiriac C."/>
            <person name="Salcher M."/>
            <person name="Ghai R."/>
            <person name="Kavagutti S V."/>
        </authorList>
    </citation>
    <scope>NUCLEOTIDE SEQUENCE</scope>
</reference>
<keyword evidence="4" id="KW-0347">Helicase</keyword>
<dbReference type="GO" id="GO:0005524">
    <property type="term" value="F:ATP binding"/>
    <property type="evidence" value="ECO:0007669"/>
    <property type="project" value="InterPro"/>
</dbReference>
<dbReference type="SMART" id="SM00487">
    <property type="entry name" value="DEXDc"/>
    <property type="match status" value="1"/>
</dbReference>
<dbReference type="InterPro" id="IPR001650">
    <property type="entry name" value="Helicase_C-like"/>
</dbReference>
<dbReference type="PANTHER" id="PTHR10799">
    <property type="entry name" value="SNF2/RAD54 HELICASE FAMILY"/>
    <property type="match status" value="1"/>
</dbReference>
<organism evidence="4">
    <name type="scientific">uncultured Caudovirales phage</name>
    <dbReference type="NCBI Taxonomy" id="2100421"/>
    <lineage>
        <taxon>Viruses</taxon>
        <taxon>Duplodnaviria</taxon>
        <taxon>Heunggongvirae</taxon>
        <taxon>Uroviricota</taxon>
        <taxon>Caudoviricetes</taxon>
        <taxon>Peduoviridae</taxon>
        <taxon>Maltschvirus</taxon>
        <taxon>Maltschvirus maltsch</taxon>
    </lineage>
</organism>
<evidence type="ECO:0000313" key="4">
    <source>
        <dbReference type="EMBL" id="CAB4129533.1"/>
    </source>
</evidence>
<gene>
    <name evidence="4" type="ORF">UFOVP115_39</name>
</gene>
<dbReference type="SMART" id="SM00490">
    <property type="entry name" value="HELICc"/>
    <property type="match status" value="1"/>
</dbReference>
<dbReference type="InterPro" id="IPR049730">
    <property type="entry name" value="SNF2/RAD54-like_C"/>
</dbReference>
<dbReference type="Gene3D" id="3.40.50.10810">
    <property type="entry name" value="Tandem AAA-ATPase domain"/>
    <property type="match status" value="1"/>
</dbReference>
<dbReference type="SUPFAM" id="SSF52540">
    <property type="entry name" value="P-loop containing nucleoside triphosphate hydrolases"/>
    <property type="match status" value="2"/>
</dbReference>
<feature type="domain" description="Helicase C-terminal" evidence="3">
    <location>
        <begin position="353"/>
        <end position="506"/>
    </location>
</feature>
<dbReference type="Pfam" id="PF00271">
    <property type="entry name" value="Helicase_C"/>
    <property type="match status" value="1"/>
</dbReference>
<dbReference type="CDD" id="cd18793">
    <property type="entry name" value="SF2_C_SNF"/>
    <property type="match status" value="1"/>
</dbReference>
<sequence length="527" mass="58925">MSFVGKLLPYQPEAVEKMCNRGKMLVAYDLGLGKTVLTIAAIERLMDERKVTEPGLVICLSSLKYQWEASIKKFTNGSKPLVIDGNAEQRKKQYDHALKWRTTGIDYVIMNYEQVVNDWEYVSKLPRGFIVLDEATAIKSFKSKRAKATKKLATCEYRFALTGTPVENGKPEELFSIMQFVDDSVLGRFDKFDMTFIVRNAWGGVDRYRNLPTLHERMKEASVRKSQKDADVAPFLPSTIHKDPVYVMMDRKTAKLYKRISDDLLMDLDNAQTLFGSSFNVMAHYGFEKSWGGPADELRGQVMSKIGALKMLTCSPELLKISAKKFQDGNGEGSAYAAQLDDEELLDGLPNSKLDTFVRYAKDFLEQDEKNKLVVFCSYVDMVDLIADRLGRDIAVTYTGQLDAKTKEKHKNALNNDPNTRVIVSSDAGGYGVDLPAANMLINYDLPWSSGLATQRNGRIRRASSEWKTIVIQDFLVANSVEVRQFEALQQKNAIAAAVIDGEGINANGGVDLTIGTLRGFLLDASV</sequence>
<keyword evidence="4" id="KW-0067">ATP-binding</keyword>
<name>A0A6J5L876_9CAUD</name>
<dbReference type="PROSITE" id="PS51192">
    <property type="entry name" value="HELICASE_ATP_BIND_1"/>
    <property type="match status" value="1"/>
</dbReference>
<dbReference type="GO" id="GO:0016787">
    <property type="term" value="F:hydrolase activity"/>
    <property type="evidence" value="ECO:0007669"/>
    <property type="project" value="UniProtKB-KW"/>
</dbReference>
<dbReference type="Gene3D" id="3.40.50.300">
    <property type="entry name" value="P-loop containing nucleotide triphosphate hydrolases"/>
    <property type="match status" value="1"/>
</dbReference>
<evidence type="ECO:0000256" key="1">
    <source>
        <dbReference type="ARBA" id="ARBA00022801"/>
    </source>
</evidence>
<dbReference type="InterPro" id="IPR014001">
    <property type="entry name" value="Helicase_ATP-bd"/>
</dbReference>
<dbReference type="PROSITE" id="PS51194">
    <property type="entry name" value="HELICASE_CTER"/>
    <property type="match status" value="1"/>
</dbReference>
<dbReference type="InterPro" id="IPR038718">
    <property type="entry name" value="SNF2-like_sf"/>
</dbReference>